<dbReference type="PANTHER" id="PTHR46211">
    <property type="entry name" value="GLYCEROPHOSPHORYL DIESTER PHOSPHODIESTERASE"/>
    <property type="match status" value="1"/>
</dbReference>
<dbReference type="GO" id="GO:0008081">
    <property type="term" value="F:phosphoric diester hydrolase activity"/>
    <property type="evidence" value="ECO:0007669"/>
    <property type="project" value="InterPro"/>
</dbReference>
<dbReference type="Proteomes" id="UP000316968">
    <property type="component" value="Chromosome"/>
</dbReference>
<name>A0A4Y6UV02_SACBS</name>
<dbReference type="InterPro" id="IPR017946">
    <property type="entry name" value="PLC-like_Pdiesterase_TIM-brl"/>
</dbReference>
<accession>A0A4Y6UV02</accession>
<organism evidence="2 3">
    <name type="scientific">Saccharibacillus brassicae</name>
    <dbReference type="NCBI Taxonomy" id="2583377"/>
    <lineage>
        <taxon>Bacteria</taxon>
        <taxon>Bacillati</taxon>
        <taxon>Bacillota</taxon>
        <taxon>Bacilli</taxon>
        <taxon>Bacillales</taxon>
        <taxon>Paenibacillaceae</taxon>
        <taxon>Saccharibacillus</taxon>
    </lineage>
</organism>
<dbReference type="Gene3D" id="3.20.20.190">
    <property type="entry name" value="Phosphatidylinositol (PI) phosphodiesterase"/>
    <property type="match status" value="1"/>
</dbReference>
<proteinExistence type="predicted"/>
<evidence type="ECO:0000313" key="2">
    <source>
        <dbReference type="EMBL" id="QDH20388.1"/>
    </source>
</evidence>
<protein>
    <submittedName>
        <fullName evidence="2">Glycerophosphodiester phosphodiesterase</fullName>
    </submittedName>
</protein>
<dbReference type="CDD" id="cd08556">
    <property type="entry name" value="GDPD"/>
    <property type="match status" value="1"/>
</dbReference>
<dbReference type="PROSITE" id="PS51704">
    <property type="entry name" value="GP_PDE"/>
    <property type="match status" value="1"/>
</dbReference>
<evidence type="ECO:0000313" key="3">
    <source>
        <dbReference type="Proteomes" id="UP000316968"/>
    </source>
</evidence>
<feature type="domain" description="GP-PDE" evidence="1">
    <location>
        <begin position="5"/>
        <end position="235"/>
    </location>
</feature>
<evidence type="ECO:0000259" key="1">
    <source>
        <dbReference type="PROSITE" id="PS51704"/>
    </source>
</evidence>
<dbReference type="AlphaFoldDB" id="A0A4Y6UV02"/>
<dbReference type="EMBL" id="CP041217">
    <property type="protein sequence ID" value="QDH20388.1"/>
    <property type="molecule type" value="Genomic_DNA"/>
</dbReference>
<dbReference type="InterPro" id="IPR030395">
    <property type="entry name" value="GP_PDE_dom"/>
</dbReference>
<keyword evidence="3" id="KW-1185">Reference proteome</keyword>
<dbReference type="PANTHER" id="PTHR46211:SF14">
    <property type="entry name" value="GLYCEROPHOSPHODIESTER PHOSPHODIESTERASE"/>
    <property type="match status" value="1"/>
</dbReference>
<dbReference type="Pfam" id="PF03009">
    <property type="entry name" value="GDPD"/>
    <property type="match status" value="1"/>
</dbReference>
<dbReference type="SUPFAM" id="SSF51695">
    <property type="entry name" value="PLC-like phosphodiesterases"/>
    <property type="match status" value="1"/>
</dbReference>
<reference evidence="2 3" key="1">
    <citation type="submission" date="2019-06" db="EMBL/GenBank/DDBJ databases">
        <title>Saccharibacillus brassicae sp. nov., an endophytic bacterium isolated from Chinese cabbage seeds (Brassica pekinensis).</title>
        <authorList>
            <person name="Jiang L."/>
            <person name="Lee J."/>
            <person name="Kim S.W."/>
        </authorList>
    </citation>
    <scope>NUCLEOTIDE SEQUENCE [LARGE SCALE GENOMIC DNA]</scope>
    <source>
        <strain evidence="3">KCTC 43072 / ATSA2</strain>
    </source>
</reference>
<dbReference type="KEGG" id="saca:FFV09_05665"/>
<dbReference type="OrthoDB" id="384721at2"/>
<dbReference type="GO" id="GO:0006629">
    <property type="term" value="P:lipid metabolic process"/>
    <property type="evidence" value="ECO:0007669"/>
    <property type="project" value="InterPro"/>
</dbReference>
<dbReference type="RefSeq" id="WP_141446858.1">
    <property type="nucleotide sequence ID" value="NZ_CP041217.1"/>
</dbReference>
<sequence length="244" mass="26919">MNRFPLITAHTGCMGYLAHSLESLCAALKLGVDVYEDDIRVTVDGVPVLAHDDEVKLSRGRRGSLKELTLEELEADSAAPILLLADVLSWIRTTGKRMNLDIKTADALEPVSVLVKQMKMDDRVFLSGCEYDWAVRANRIGPYLRKLLNVNVDSFRSLSYEDAVSQACEEARTAGCFGLNVPYQAVRPQLLAAARQQSLDVFAWTVAEADDMRRLAQWGVHSITTLDPAKLIAVREGTALAEAE</sequence>
<gene>
    <name evidence="2" type="ORF">FFV09_05665</name>
</gene>